<sequence>MTVGQATFLRVGPCDVGVAKDSAPPQLLGSSLGPLAAAVPTPPPPPQSSSVPPQSAATAALHLHERVPVGLRFTPPPSPHA</sequence>
<dbReference type="Proteomes" id="UP000000763">
    <property type="component" value="Chromosome 7"/>
</dbReference>
<dbReference type="EMBL" id="AP006343">
    <property type="protein sequence ID" value="BAD31991.1"/>
    <property type="molecule type" value="Genomic_DNA"/>
</dbReference>
<protein>
    <submittedName>
        <fullName evidence="2">Uncharacterized protein</fullName>
    </submittedName>
</protein>
<reference evidence="3" key="1">
    <citation type="submission" date="2003-04" db="EMBL/GenBank/DDBJ databases">
        <title>Oryza sativa nipponbare(GA3) genomic DNA, chromosome 7, BAC clone:B1032F05.</title>
        <authorList>
            <person name="Sasaki T."/>
            <person name="Matsumoto T."/>
            <person name="Katayose Y."/>
        </authorList>
    </citation>
    <scope>NUCLEOTIDE SEQUENCE</scope>
</reference>
<name>Q6YS34_ORYSJ</name>
<feature type="region of interest" description="Disordered" evidence="1">
    <location>
        <begin position="19"/>
        <end position="57"/>
    </location>
</feature>
<proteinExistence type="predicted"/>
<reference evidence="2" key="2">
    <citation type="submission" date="2003-06" db="EMBL/GenBank/DDBJ databases">
        <title>Oryza sativa nipponbare(GA3) genomic DNA, chromosome 7, BAC clone:B1114D08.</title>
        <authorList>
            <person name="Sasaki T."/>
            <person name="Matsumoto T."/>
            <person name="Katayose Y."/>
        </authorList>
    </citation>
    <scope>NUCLEOTIDE SEQUENCE</scope>
</reference>
<evidence type="ECO:0000256" key="1">
    <source>
        <dbReference type="SAM" id="MobiDB-lite"/>
    </source>
</evidence>
<dbReference type="AlphaFoldDB" id="Q6YS34"/>
<evidence type="ECO:0000313" key="2">
    <source>
        <dbReference type="EMBL" id="BAC84900.1"/>
    </source>
</evidence>
<evidence type="ECO:0000313" key="3">
    <source>
        <dbReference type="EMBL" id="BAD31991.1"/>
    </source>
</evidence>
<feature type="compositionally biased region" description="Low complexity" evidence="1">
    <location>
        <begin position="48"/>
        <end position="57"/>
    </location>
</feature>
<accession>Q6YS34</accession>
<evidence type="ECO:0000313" key="4">
    <source>
        <dbReference type="Proteomes" id="UP000000763"/>
    </source>
</evidence>
<feature type="compositionally biased region" description="Low complexity" evidence="1">
    <location>
        <begin position="22"/>
        <end position="39"/>
    </location>
</feature>
<reference evidence="4" key="3">
    <citation type="journal article" date="2005" name="Nature">
        <title>The map-based sequence of the rice genome.</title>
        <authorList>
            <consortium name="International rice genome sequencing project (IRGSP)"/>
            <person name="Matsumoto T."/>
            <person name="Wu J."/>
            <person name="Kanamori H."/>
            <person name="Katayose Y."/>
            <person name="Fujisawa M."/>
            <person name="Namiki N."/>
            <person name="Mizuno H."/>
            <person name="Yamamoto K."/>
            <person name="Antonio B.A."/>
            <person name="Baba T."/>
            <person name="Sakata K."/>
            <person name="Nagamura Y."/>
            <person name="Aoki H."/>
            <person name="Arikawa K."/>
            <person name="Arita K."/>
            <person name="Bito T."/>
            <person name="Chiden Y."/>
            <person name="Fujitsuka N."/>
            <person name="Fukunaka R."/>
            <person name="Hamada M."/>
            <person name="Harada C."/>
            <person name="Hayashi A."/>
            <person name="Hijishita S."/>
            <person name="Honda M."/>
            <person name="Hosokawa S."/>
            <person name="Ichikawa Y."/>
            <person name="Idonuma A."/>
            <person name="Iijima M."/>
            <person name="Ikeda M."/>
            <person name="Ikeno M."/>
            <person name="Ito K."/>
            <person name="Ito S."/>
            <person name="Ito T."/>
            <person name="Ito Y."/>
            <person name="Ito Y."/>
            <person name="Iwabuchi A."/>
            <person name="Kamiya K."/>
            <person name="Karasawa W."/>
            <person name="Kurita K."/>
            <person name="Katagiri S."/>
            <person name="Kikuta A."/>
            <person name="Kobayashi H."/>
            <person name="Kobayashi N."/>
            <person name="Machita K."/>
            <person name="Maehara T."/>
            <person name="Masukawa M."/>
            <person name="Mizubayashi T."/>
            <person name="Mukai Y."/>
            <person name="Nagasaki H."/>
            <person name="Nagata Y."/>
            <person name="Naito S."/>
            <person name="Nakashima M."/>
            <person name="Nakama Y."/>
            <person name="Nakamichi Y."/>
            <person name="Nakamura M."/>
            <person name="Meguro A."/>
            <person name="Negishi M."/>
            <person name="Ohta I."/>
            <person name="Ohta T."/>
            <person name="Okamoto M."/>
            <person name="Ono N."/>
            <person name="Saji S."/>
            <person name="Sakaguchi M."/>
            <person name="Sakai K."/>
            <person name="Shibata M."/>
            <person name="Shimokawa T."/>
            <person name="Song J."/>
            <person name="Takazaki Y."/>
            <person name="Terasawa K."/>
            <person name="Tsugane M."/>
            <person name="Tsuji K."/>
            <person name="Ueda S."/>
            <person name="Waki K."/>
            <person name="Yamagata H."/>
            <person name="Yamamoto M."/>
            <person name="Yamamoto S."/>
            <person name="Yamane H."/>
            <person name="Yoshiki S."/>
            <person name="Yoshihara R."/>
            <person name="Yukawa K."/>
            <person name="Zhong H."/>
            <person name="Yano M."/>
            <person name="Yuan Q."/>
            <person name="Ouyang S."/>
            <person name="Liu J."/>
            <person name="Jones K.M."/>
            <person name="Gansberger K."/>
            <person name="Moffat K."/>
            <person name="Hill J."/>
            <person name="Bera J."/>
            <person name="Fadrosh D."/>
            <person name="Jin S."/>
            <person name="Johri S."/>
            <person name="Kim M."/>
            <person name="Overton L."/>
            <person name="Reardon M."/>
            <person name="Tsitrin T."/>
            <person name="Vuong H."/>
            <person name="Weaver B."/>
            <person name="Ciecko A."/>
            <person name="Tallon L."/>
            <person name="Jackson J."/>
            <person name="Pai G."/>
            <person name="Aken S.V."/>
            <person name="Utterback T."/>
            <person name="Reidmuller S."/>
            <person name="Feldblyum T."/>
            <person name="Hsiao J."/>
            <person name="Zismann V."/>
            <person name="Iobst S."/>
            <person name="de Vazeille A.R."/>
            <person name="Buell C.R."/>
            <person name="Ying K."/>
            <person name="Li Y."/>
            <person name="Lu T."/>
            <person name="Huang Y."/>
            <person name="Zhao Q."/>
            <person name="Feng Q."/>
            <person name="Zhang L."/>
            <person name="Zhu J."/>
            <person name="Weng Q."/>
            <person name="Mu J."/>
            <person name="Lu Y."/>
            <person name="Fan D."/>
            <person name="Liu Y."/>
            <person name="Guan J."/>
            <person name="Zhang Y."/>
            <person name="Yu S."/>
            <person name="Liu X."/>
            <person name="Zhang Y."/>
            <person name="Hong G."/>
            <person name="Han B."/>
            <person name="Choisne N."/>
            <person name="Demange N."/>
            <person name="Orjeda G."/>
            <person name="Samain S."/>
            <person name="Cattolico L."/>
            <person name="Pelletier E."/>
            <person name="Couloux A."/>
            <person name="Segurens B."/>
            <person name="Wincker P."/>
            <person name="D'Hont A."/>
            <person name="Scarpelli C."/>
            <person name="Weissenbach J."/>
            <person name="Salanoubat M."/>
            <person name="Quetier F."/>
            <person name="Yu Y."/>
            <person name="Kim H.R."/>
            <person name="Rambo T."/>
            <person name="Currie J."/>
            <person name="Collura K."/>
            <person name="Luo M."/>
            <person name="Yang T."/>
            <person name="Ammiraju J.S.S."/>
            <person name="Engler F."/>
            <person name="Soderlund C."/>
            <person name="Wing R.A."/>
            <person name="Palmer L.E."/>
            <person name="de la Bastide M."/>
            <person name="Spiegel L."/>
            <person name="Nascimento L."/>
            <person name="Zutavern T."/>
            <person name="O'Shaughnessy A."/>
            <person name="Dike S."/>
            <person name="Dedhia N."/>
            <person name="Preston R."/>
            <person name="Balija V."/>
            <person name="McCombie W.R."/>
            <person name="Chow T."/>
            <person name="Chen H."/>
            <person name="Chung M."/>
            <person name="Chen C."/>
            <person name="Shaw J."/>
            <person name="Wu H."/>
            <person name="Hsiao K."/>
            <person name="Chao Y."/>
            <person name="Chu M."/>
            <person name="Cheng C."/>
            <person name="Hour A."/>
            <person name="Lee P."/>
            <person name="Lin S."/>
            <person name="Lin Y."/>
            <person name="Liou J."/>
            <person name="Liu S."/>
            <person name="Hsing Y."/>
            <person name="Raghuvanshi S."/>
            <person name="Mohanty A."/>
            <person name="Bharti A.K."/>
            <person name="Gaur A."/>
            <person name="Gupta V."/>
            <person name="Kumar D."/>
            <person name="Ravi V."/>
            <person name="Vij S."/>
            <person name="Kapur A."/>
            <person name="Khurana P."/>
            <person name="Khurana P."/>
            <person name="Khurana J.P."/>
            <person name="Tyagi A.K."/>
            <person name="Gaikwad K."/>
            <person name="Singh A."/>
            <person name="Dalal V."/>
            <person name="Srivastava S."/>
            <person name="Dixit A."/>
            <person name="Pal A.K."/>
            <person name="Ghazi I.A."/>
            <person name="Yadav M."/>
            <person name="Pandit A."/>
            <person name="Bhargava A."/>
            <person name="Sureshbabu K."/>
            <person name="Batra K."/>
            <person name="Sharma T.R."/>
            <person name="Mohapatra T."/>
            <person name="Singh N.K."/>
            <person name="Messing J."/>
            <person name="Nelson A.B."/>
            <person name="Fuks G."/>
            <person name="Kavchok S."/>
            <person name="Keizer G."/>
            <person name="Linton E."/>
            <person name="Llaca V."/>
            <person name="Song R."/>
            <person name="Tanyolac B."/>
            <person name="Young S."/>
            <person name="Ho-Il K."/>
            <person name="Hahn J.H."/>
            <person name="Sangsakoo G."/>
            <person name="Vanavichit A."/>
            <person name="de Mattos Luiz.A.T."/>
            <person name="Zimmer P.D."/>
            <person name="Malone G."/>
            <person name="Dellagostin O."/>
            <person name="de Oliveira A.C."/>
            <person name="Bevan M."/>
            <person name="Bancroft I."/>
            <person name="Minx P."/>
            <person name="Cordum H."/>
            <person name="Wilson R."/>
            <person name="Cheng Z."/>
            <person name="Jin W."/>
            <person name="Jiang J."/>
            <person name="Leong S.A."/>
            <person name="Iwama H."/>
            <person name="Gojobori T."/>
            <person name="Itoh T."/>
            <person name="Niimura Y."/>
            <person name="Fujii Y."/>
            <person name="Habara T."/>
            <person name="Sakai H."/>
            <person name="Sato Y."/>
            <person name="Wilson G."/>
            <person name="Kumar K."/>
            <person name="McCouch S."/>
            <person name="Juretic N."/>
            <person name="Hoen D."/>
            <person name="Wright S."/>
            <person name="Bruskiewich R."/>
            <person name="Bureau T."/>
            <person name="Miyao A."/>
            <person name="Hirochika H."/>
            <person name="Nishikawa T."/>
            <person name="Kadowaki K."/>
            <person name="Sugiura M."/>
            <person name="Burr B."/>
            <person name="Sasaki T."/>
        </authorList>
    </citation>
    <scope>NUCLEOTIDE SEQUENCE [LARGE SCALE GENOMIC DNA]</scope>
    <source>
        <strain evidence="4">cv. Nipponbare</strain>
    </source>
</reference>
<organism evidence="2 4">
    <name type="scientific">Oryza sativa subsp. japonica</name>
    <name type="common">Rice</name>
    <dbReference type="NCBI Taxonomy" id="39947"/>
    <lineage>
        <taxon>Eukaryota</taxon>
        <taxon>Viridiplantae</taxon>
        <taxon>Streptophyta</taxon>
        <taxon>Embryophyta</taxon>
        <taxon>Tracheophyta</taxon>
        <taxon>Spermatophyta</taxon>
        <taxon>Magnoliopsida</taxon>
        <taxon>Liliopsida</taxon>
        <taxon>Poales</taxon>
        <taxon>Poaceae</taxon>
        <taxon>BOP clade</taxon>
        <taxon>Oryzoideae</taxon>
        <taxon>Oryzeae</taxon>
        <taxon>Oryzinae</taxon>
        <taxon>Oryza</taxon>
        <taxon>Oryza sativa</taxon>
    </lineage>
</organism>
<reference evidence="4" key="4">
    <citation type="journal article" date="2008" name="Nucleic Acids Res.">
        <title>The rice annotation project database (RAP-DB): 2008 update.</title>
        <authorList>
            <consortium name="The rice annotation project (RAP)"/>
        </authorList>
    </citation>
    <scope>GENOME REANNOTATION</scope>
    <source>
        <strain evidence="4">cv. Nipponbare</strain>
    </source>
</reference>
<gene>
    <name evidence="3" type="ORF">B1032F05.39</name>
    <name evidence="2" type="ORF">B1114D08.9</name>
</gene>
<dbReference type="EMBL" id="AP006529">
    <property type="protein sequence ID" value="BAC84900.1"/>
    <property type="molecule type" value="Genomic_DNA"/>
</dbReference>